<evidence type="ECO:0000313" key="1">
    <source>
        <dbReference type="EMBL" id="CAG8487495.1"/>
    </source>
</evidence>
<gene>
    <name evidence="1" type="ORF">DHETER_LOCUS2410</name>
</gene>
<reference evidence="1" key="1">
    <citation type="submission" date="2021-06" db="EMBL/GenBank/DDBJ databases">
        <authorList>
            <person name="Kallberg Y."/>
            <person name="Tangrot J."/>
            <person name="Rosling A."/>
        </authorList>
    </citation>
    <scope>NUCLEOTIDE SEQUENCE</scope>
    <source>
        <strain evidence="1">IL203A</strain>
    </source>
</reference>
<evidence type="ECO:0000313" key="2">
    <source>
        <dbReference type="Proteomes" id="UP000789702"/>
    </source>
</evidence>
<accession>A0ACA9KRL1</accession>
<proteinExistence type="predicted"/>
<sequence length="72" mass="8383">MQGTYHDILKILEAANQFNLKLKRFNLCKSSMQVSKPLRSCIEEDDNATILKESLDYLFQKIGQRFSIPTIF</sequence>
<dbReference type="EMBL" id="CAJVPU010001741">
    <property type="protein sequence ID" value="CAG8487495.1"/>
    <property type="molecule type" value="Genomic_DNA"/>
</dbReference>
<protein>
    <submittedName>
        <fullName evidence="1">4113_t:CDS:1</fullName>
    </submittedName>
</protein>
<organism evidence="1 2">
    <name type="scientific">Dentiscutata heterogama</name>
    <dbReference type="NCBI Taxonomy" id="1316150"/>
    <lineage>
        <taxon>Eukaryota</taxon>
        <taxon>Fungi</taxon>
        <taxon>Fungi incertae sedis</taxon>
        <taxon>Mucoromycota</taxon>
        <taxon>Glomeromycotina</taxon>
        <taxon>Glomeromycetes</taxon>
        <taxon>Diversisporales</taxon>
        <taxon>Gigasporaceae</taxon>
        <taxon>Dentiscutata</taxon>
    </lineage>
</organism>
<comment type="caution">
    <text evidence="1">The sequence shown here is derived from an EMBL/GenBank/DDBJ whole genome shotgun (WGS) entry which is preliminary data.</text>
</comment>
<keyword evidence="2" id="KW-1185">Reference proteome</keyword>
<name>A0ACA9KRL1_9GLOM</name>
<dbReference type="Proteomes" id="UP000789702">
    <property type="component" value="Unassembled WGS sequence"/>
</dbReference>